<dbReference type="RefSeq" id="WP_184912461.1">
    <property type="nucleotide sequence ID" value="NZ_JACHJR010000001.1"/>
</dbReference>
<keyword evidence="7" id="KW-1185">Reference proteome</keyword>
<feature type="domain" description="HTH tetR-type" evidence="5">
    <location>
        <begin position="6"/>
        <end position="66"/>
    </location>
</feature>
<dbReference type="AlphaFoldDB" id="A0A7W7S8E3"/>
<dbReference type="Pfam" id="PF00440">
    <property type="entry name" value="TetR_N"/>
    <property type="match status" value="1"/>
</dbReference>
<evidence type="ECO:0000313" key="7">
    <source>
        <dbReference type="Proteomes" id="UP000573327"/>
    </source>
</evidence>
<dbReference type="InterPro" id="IPR050109">
    <property type="entry name" value="HTH-type_TetR-like_transc_reg"/>
</dbReference>
<organism evidence="6 7">
    <name type="scientific">Kitasatospora gansuensis</name>
    <dbReference type="NCBI Taxonomy" id="258050"/>
    <lineage>
        <taxon>Bacteria</taxon>
        <taxon>Bacillati</taxon>
        <taxon>Actinomycetota</taxon>
        <taxon>Actinomycetes</taxon>
        <taxon>Kitasatosporales</taxon>
        <taxon>Streptomycetaceae</taxon>
        <taxon>Kitasatospora</taxon>
    </lineage>
</organism>
<keyword evidence="2 4" id="KW-0238">DNA-binding</keyword>
<dbReference type="PROSITE" id="PS01081">
    <property type="entry name" value="HTH_TETR_1"/>
    <property type="match status" value="1"/>
</dbReference>
<dbReference type="InterPro" id="IPR041478">
    <property type="entry name" value="TetR_C_27"/>
</dbReference>
<dbReference type="Proteomes" id="UP000573327">
    <property type="component" value="Unassembled WGS sequence"/>
</dbReference>
<dbReference type="InterPro" id="IPR009057">
    <property type="entry name" value="Homeodomain-like_sf"/>
</dbReference>
<feature type="DNA-binding region" description="H-T-H motif" evidence="4">
    <location>
        <begin position="29"/>
        <end position="48"/>
    </location>
</feature>
<keyword evidence="3" id="KW-0804">Transcription</keyword>
<dbReference type="InterPro" id="IPR001647">
    <property type="entry name" value="HTH_TetR"/>
</dbReference>
<proteinExistence type="predicted"/>
<accession>A0A7W7S8E3</accession>
<sequence length="197" mass="21458">MTSDSALTSEQILSAAEDVLRRFGPAKATVVDIARALGVSHGSVYRHFPSKAALREAVTQRWLDQAHQALSAISTQPGPAPERLHNWLATLFAAKRRKALEDPEMFATYLTLVGELSNTVEAHIDTLVSQIAAILEDGIRQGEFRPTDPATTARAVFQATAHFHDPAHATEWSDPRSETDFEALWSLLLTGLSSSTA</sequence>
<evidence type="ECO:0000256" key="3">
    <source>
        <dbReference type="ARBA" id="ARBA00023163"/>
    </source>
</evidence>
<dbReference type="InterPro" id="IPR023772">
    <property type="entry name" value="DNA-bd_HTH_TetR-type_CS"/>
</dbReference>
<dbReference type="InterPro" id="IPR036271">
    <property type="entry name" value="Tet_transcr_reg_TetR-rel_C_sf"/>
</dbReference>
<comment type="caution">
    <text evidence="6">The sequence shown here is derived from an EMBL/GenBank/DDBJ whole genome shotgun (WGS) entry which is preliminary data.</text>
</comment>
<name>A0A7W7S8E3_9ACTN</name>
<evidence type="ECO:0000259" key="5">
    <source>
        <dbReference type="PROSITE" id="PS50977"/>
    </source>
</evidence>
<dbReference type="Pfam" id="PF17935">
    <property type="entry name" value="TetR_C_27"/>
    <property type="match status" value="1"/>
</dbReference>
<gene>
    <name evidence="6" type="ORF">F4556_001349</name>
</gene>
<dbReference type="PANTHER" id="PTHR30055:SF151">
    <property type="entry name" value="TRANSCRIPTIONAL REGULATORY PROTEIN"/>
    <property type="match status" value="1"/>
</dbReference>
<evidence type="ECO:0000313" key="6">
    <source>
        <dbReference type="EMBL" id="MBB4945814.1"/>
    </source>
</evidence>
<evidence type="ECO:0000256" key="1">
    <source>
        <dbReference type="ARBA" id="ARBA00023015"/>
    </source>
</evidence>
<dbReference type="SUPFAM" id="SSF48498">
    <property type="entry name" value="Tetracyclin repressor-like, C-terminal domain"/>
    <property type="match status" value="1"/>
</dbReference>
<evidence type="ECO:0000256" key="2">
    <source>
        <dbReference type="ARBA" id="ARBA00023125"/>
    </source>
</evidence>
<keyword evidence="1" id="KW-0805">Transcription regulation</keyword>
<dbReference type="Gene3D" id="1.10.357.10">
    <property type="entry name" value="Tetracycline Repressor, domain 2"/>
    <property type="match status" value="1"/>
</dbReference>
<dbReference type="EMBL" id="JACHJR010000001">
    <property type="protein sequence ID" value="MBB4945814.1"/>
    <property type="molecule type" value="Genomic_DNA"/>
</dbReference>
<reference evidence="6 7" key="1">
    <citation type="submission" date="2020-08" db="EMBL/GenBank/DDBJ databases">
        <title>Sequencing the genomes of 1000 actinobacteria strains.</title>
        <authorList>
            <person name="Klenk H.-P."/>
        </authorList>
    </citation>
    <scope>NUCLEOTIDE SEQUENCE [LARGE SCALE GENOMIC DNA]</scope>
    <source>
        <strain evidence="6 7">DSM 44786</strain>
    </source>
</reference>
<dbReference type="GO" id="GO:0000976">
    <property type="term" value="F:transcription cis-regulatory region binding"/>
    <property type="evidence" value="ECO:0007669"/>
    <property type="project" value="TreeGrafter"/>
</dbReference>
<dbReference type="GO" id="GO:0003700">
    <property type="term" value="F:DNA-binding transcription factor activity"/>
    <property type="evidence" value="ECO:0007669"/>
    <property type="project" value="TreeGrafter"/>
</dbReference>
<dbReference type="PANTHER" id="PTHR30055">
    <property type="entry name" value="HTH-TYPE TRANSCRIPTIONAL REGULATOR RUTR"/>
    <property type="match status" value="1"/>
</dbReference>
<evidence type="ECO:0000256" key="4">
    <source>
        <dbReference type="PROSITE-ProRule" id="PRU00335"/>
    </source>
</evidence>
<protein>
    <submittedName>
        <fullName evidence="6">AcrR family transcriptional regulator</fullName>
    </submittedName>
</protein>
<dbReference type="SUPFAM" id="SSF46689">
    <property type="entry name" value="Homeodomain-like"/>
    <property type="match status" value="1"/>
</dbReference>
<dbReference type="PRINTS" id="PR00455">
    <property type="entry name" value="HTHTETR"/>
</dbReference>
<dbReference type="PROSITE" id="PS50977">
    <property type="entry name" value="HTH_TETR_2"/>
    <property type="match status" value="1"/>
</dbReference>